<dbReference type="Proteomes" id="UP000623467">
    <property type="component" value="Unassembled WGS sequence"/>
</dbReference>
<feature type="signal peptide" evidence="1">
    <location>
        <begin position="1"/>
        <end position="35"/>
    </location>
</feature>
<proteinExistence type="predicted"/>
<gene>
    <name evidence="2" type="ORF">MSAN_00972800</name>
</gene>
<dbReference type="AlphaFoldDB" id="A0A8H6YZH7"/>
<comment type="caution">
    <text evidence="2">The sequence shown here is derived from an EMBL/GenBank/DDBJ whole genome shotgun (WGS) entry which is preliminary data.</text>
</comment>
<keyword evidence="1" id="KW-0732">Signal</keyword>
<sequence length="190" mass="21636">MRRQSFRPHMWPGSIMMLFILKMFLRIICVSIAFCNPPSMVQVSRVLELPEDEVRQSIEALANHLRTPLIFAGSIKLPPPFVSAVYRSCLQVMGAAHGYIACWCLQGAMSEPRHIDYAISYWAWHVAQATPSVELIAALGKFPFALCTVTENQFSNVIHWLKRFNDLINGPPLISQYEYRLRALAEIKIS</sequence>
<dbReference type="OrthoDB" id="2984480at2759"/>
<accession>A0A8H6YZH7</accession>
<evidence type="ECO:0000313" key="2">
    <source>
        <dbReference type="EMBL" id="KAF7367131.1"/>
    </source>
</evidence>
<evidence type="ECO:0000313" key="3">
    <source>
        <dbReference type="Proteomes" id="UP000623467"/>
    </source>
</evidence>
<reference evidence="2" key="1">
    <citation type="submission" date="2020-05" db="EMBL/GenBank/DDBJ databases">
        <title>Mycena genomes resolve the evolution of fungal bioluminescence.</title>
        <authorList>
            <person name="Tsai I.J."/>
        </authorList>
    </citation>
    <scope>NUCLEOTIDE SEQUENCE</scope>
    <source>
        <strain evidence="2">160909Yilan</strain>
    </source>
</reference>
<protein>
    <submittedName>
        <fullName evidence="2">Uncharacterized protein</fullName>
    </submittedName>
</protein>
<name>A0A8H6YZH7_9AGAR</name>
<feature type="chain" id="PRO_5034218820" evidence="1">
    <location>
        <begin position="36"/>
        <end position="190"/>
    </location>
</feature>
<keyword evidence="3" id="KW-1185">Reference proteome</keyword>
<dbReference type="EMBL" id="JACAZH010000006">
    <property type="protein sequence ID" value="KAF7367131.1"/>
    <property type="molecule type" value="Genomic_DNA"/>
</dbReference>
<evidence type="ECO:0000256" key="1">
    <source>
        <dbReference type="SAM" id="SignalP"/>
    </source>
</evidence>
<organism evidence="2 3">
    <name type="scientific">Mycena sanguinolenta</name>
    <dbReference type="NCBI Taxonomy" id="230812"/>
    <lineage>
        <taxon>Eukaryota</taxon>
        <taxon>Fungi</taxon>
        <taxon>Dikarya</taxon>
        <taxon>Basidiomycota</taxon>
        <taxon>Agaricomycotina</taxon>
        <taxon>Agaricomycetes</taxon>
        <taxon>Agaricomycetidae</taxon>
        <taxon>Agaricales</taxon>
        <taxon>Marasmiineae</taxon>
        <taxon>Mycenaceae</taxon>
        <taxon>Mycena</taxon>
    </lineage>
</organism>